<feature type="region of interest" description="Disordered" evidence="1">
    <location>
        <begin position="1"/>
        <end position="71"/>
    </location>
</feature>
<evidence type="ECO:0000313" key="2">
    <source>
        <dbReference type="EMBL" id="KIM91108.1"/>
    </source>
</evidence>
<dbReference type="PANTHER" id="PTHR38698">
    <property type="entry name" value="EXPRESSED PROTEIN"/>
    <property type="match status" value="1"/>
</dbReference>
<name>A0A0C3BX88_PILCF</name>
<evidence type="ECO:0000256" key="1">
    <source>
        <dbReference type="SAM" id="MobiDB-lite"/>
    </source>
</evidence>
<organism evidence="2 3">
    <name type="scientific">Piloderma croceum (strain F 1598)</name>
    <dbReference type="NCBI Taxonomy" id="765440"/>
    <lineage>
        <taxon>Eukaryota</taxon>
        <taxon>Fungi</taxon>
        <taxon>Dikarya</taxon>
        <taxon>Basidiomycota</taxon>
        <taxon>Agaricomycotina</taxon>
        <taxon>Agaricomycetes</taxon>
        <taxon>Agaricomycetidae</taxon>
        <taxon>Atheliales</taxon>
        <taxon>Atheliaceae</taxon>
        <taxon>Piloderma</taxon>
    </lineage>
</organism>
<dbReference type="EMBL" id="KN832972">
    <property type="protein sequence ID" value="KIM91108.1"/>
    <property type="molecule type" value="Genomic_DNA"/>
</dbReference>
<reference evidence="2 3" key="1">
    <citation type="submission" date="2014-04" db="EMBL/GenBank/DDBJ databases">
        <authorList>
            <consortium name="DOE Joint Genome Institute"/>
            <person name="Kuo A."/>
            <person name="Tarkka M."/>
            <person name="Buscot F."/>
            <person name="Kohler A."/>
            <person name="Nagy L.G."/>
            <person name="Floudas D."/>
            <person name="Copeland A."/>
            <person name="Barry K.W."/>
            <person name="Cichocki N."/>
            <person name="Veneault-Fourrey C."/>
            <person name="LaButti K."/>
            <person name="Lindquist E.A."/>
            <person name="Lipzen A."/>
            <person name="Lundell T."/>
            <person name="Morin E."/>
            <person name="Murat C."/>
            <person name="Sun H."/>
            <person name="Tunlid A."/>
            <person name="Henrissat B."/>
            <person name="Grigoriev I.V."/>
            <person name="Hibbett D.S."/>
            <person name="Martin F."/>
            <person name="Nordberg H.P."/>
            <person name="Cantor M.N."/>
            <person name="Hua S.X."/>
        </authorList>
    </citation>
    <scope>NUCLEOTIDE SEQUENCE [LARGE SCALE GENOMIC DNA]</scope>
    <source>
        <strain evidence="2 3">F 1598</strain>
    </source>
</reference>
<evidence type="ECO:0000313" key="3">
    <source>
        <dbReference type="Proteomes" id="UP000054166"/>
    </source>
</evidence>
<keyword evidence="3" id="KW-1185">Reference proteome</keyword>
<feature type="compositionally biased region" description="Low complexity" evidence="1">
    <location>
        <begin position="227"/>
        <end position="261"/>
    </location>
</feature>
<sequence>MTMEDDFSFTSIWGAPSDPSIIPSTLKETIVPPAIDFPPSESFSSSSLGDDDFDDFGTARTGTSDAQDDDFGDFGDFGGAEEMGVPADFENVGFAQEEQSAIAELDWEPLRLDPMPSKEDLHIQLNEMLGPLWADDISEFTTAEDIRQVEGISQILVTPESRDLYNILFHSPPPTKPPNWTRSRIRQQHLISLGIPVNLDEVLPHTNGKPLPPLQITTRPMSAPPGARNNAQQNTASASTNNSRSGTPISSSQSGPSTVSQLGLGPKPELDNIKINDLLELDPETLPLLPLPTLERYLGDLRTQTVNASTLLTHLLQTREALQQDSETYNGLIAELVSEAQKVKTGKGKQPTKRGSGMM</sequence>
<dbReference type="AlphaFoldDB" id="A0A0C3BX88"/>
<dbReference type="InterPro" id="IPR031355">
    <property type="entry name" value="YBL010C/LAA2-like"/>
</dbReference>
<proteinExistence type="predicted"/>
<dbReference type="InParanoid" id="A0A0C3BX88"/>
<dbReference type="STRING" id="765440.A0A0C3BX88"/>
<dbReference type="HOGENOM" id="CLU_731781_0_0_1"/>
<feature type="region of interest" description="Disordered" evidence="1">
    <location>
        <begin position="204"/>
        <end position="265"/>
    </location>
</feature>
<feature type="compositionally biased region" description="Low complexity" evidence="1">
    <location>
        <begin position="37"/>
        <end position="48"/>
    </location>
</feature>
<reference evidence="3" key="2">
    <citation type="submission" date="2015-01" db="EMBL/GenBank/DDBJ databases">
        <title>Evolutionary Origins and Diversification of the Mycorrhizal Mutualists.</title>
        <authorList>
            <consortium name="DOE Joint Genome Institute"/>
            <consortium name="Mycorrhizal Genomics Consortium"/>
            <person name="Kohler A."/>
            <person name="Kuo A."/>
            <person name="Nagy L.G."/>
            <person name="Floudas D."/>
            <person name="Copeland A."/>
            <person name="Barry K.W."/>
            <person name="Cichocki N."/>
            <person name="Veneault-Fourrey C."/>
            <person name="LaButti K."/>
            <person name="Lindquist E.A."/>
            <person name="Lipzen A."/>
            <person name="Lundell T."/>
            <person name="Morin E."/>
            <person name="Murat C."/>
            <person name="Riley R."/>
            <person name="Ohm R."/>
            <person name="Sun H."/>
            <person name="Tunlid A."/>
            <person name="Henrissat B."/>
            <person name="Grigoriev I.V."/>
            <person name="Hibbett D.S."/>
            <person name="Martin F."/>
        </authorList>
    </citation>
    <scope>NUCLEOTIDE SEQUENCE [LARGE SCALE GENOMIC DNA]</scope>
    <source>
        <strain evidence="3">F 1598</strain>
    </source>
</reference>
<dbReference type="Proteomes" id="UP000054166">
    <property type="component" value="Unassembled WGS sequence"/>
</dbReference>
<dbReference type="Pfam" id="PF17104">
    <property type="entry name" value="YBL010C_LAA2"/>
    <property type="match status" value="1"/>
</dbReference>
<dbReference type="OrthoDB" id="5378975at2759"/>
<gene>
    <name evidence="2" type="ORF">PILCRDRAFT_811629</name>
</gene>
<protein>
    <submittedName>
        <fullName evidence="2">Uncharacterized protein</fullName>
    </submittedName>
</protein>
<dbReference type="PANTHER" id="PTHR38698:SF1">
    <property type="entry name" value="FUNGAL PROTEIN"/>
    <property type="match status" value="1"/>
</dbReference>
<accession>A0A0C3BX88</accession>